<evidence type="ECO:0000313" key="2">
    <source>
        <dbReference type="Proteomes" id="UP000317036"/>
    </source>
</evidence>
<dbReference type="InterPro" id="IPR025916">
    <property type="entry name" value="YdjO"/>
</dbReference>
<protein>
    <submittedName>
        <fullName evidence="1">Cold-shock protein</fullName>
    </submittedName>
</protein>
<accession>A0A559KDS4</accession>
<name>A0A559KDS4_9BACL</name>
<dbReference type="AlphaFoldDB" id="A0A559KDS4"/>
<gene>
    <name evidence="1" type="ORF">FPZ49_09365</name>
</gene>
<comment type="caution">
    <text evidence="1">The sequence shown here is derived from an EMBL/GenBank/DDBJ whole genome shotgun (WGS) entry which is preliminary data.</text>
</comment>
<dbReference type="OrthoDB" id="1955171at2"/>
<dbReference type="Pfam" id="PF14169">
    <property type="entry name" value="YdjO"/>
    <property type="match status" value="1"/>
</dbReference>
<reference evidence="1 2" key="1">
    <citation type="submission" date="2019-07" db="EMBL/GenBank/DDBJ databases">
        <authorList>
            <person name="Kim J."/>
        </authorList>
    </citation>
    <scope>NUCLEOTIDE SEQUENCE [LARGE SCALE GENOMIC DNA]</scope>
    <source>
        <strain evidence="1 2">JC52</strain>
    </source>
</reference>
<evidence type="ECO:0000313" key="1">
    <source>
        <dbReference type="EMBL" id="TVY10263.1"/>
    </source>
</evidence>
<proteinExistence type="predicted"/>
<organism evidence="1 2">
    <name type="scientific">Paenibacillus cremeus</name>
    <dbReference type="NCBI Taxonomy" id="2163881"/>
    <lineage>
        <taxon>Bacteria</taxon>
        <taxon>Bacillati</taxon>
        <taxon>Bacillota</taxon>
        <taxon>Bacilli</taxon>
        <taxon>Bacillales</taxon>
        <taxon>Paenibacillaceae</taxon>
        <taxon>Paenibacillus</taxon>
    </lineage>
</organism>
<dbReference type="RefSeq" id="WP_144845826.1">
    <property type="nucleotide sequence ID" value="NZ_VNJI01000009.1"/>
</dbReference>
<keyword evidence="2" id="KW-1185">Reference proteome</keyword>
<sequence length="67" mass="7800">MYFSKKTIEPVQQEETPVWSCSQDQCTCWMRANFSFEDESPQCPICQSVMVRNTKLLPLLSNHTKKA</sequence>
<dbReference type="Proteomes" id="UP000317036">
    <property type="component" value="Unassembled WGS sequence"/>
</dbReference>
<dbReference type="EMBL" id="VNJI01000009">
    <property type="protein sequence ID" value="TVY10263.1"/>
    <property type="molecule type" value="Genomic_DNA"/>
</dbReference>